<feature type="transmembrane region" description="Helical" evidence="1">
    <location>
        <begin position="69"/>
        <end position="85"/>
    </location>
</feature>
<keyword evidence="3" id="KW-1185">Reference proteome</keyword>
<sequence>MSLHHPLVQSLALPFALAFVWAALARTLAGPESGARWAAAGVSLGLVLSSIAAIGWVGRPLSITEKLPWIIAAAALAGIVAEWLRASARLQWAAAGALWALAVIVVLGNQPMLPRIGSWIVGMAVIGAVLAEPPARANAAAMLVVAALGLAALAMRSGSALLFELSLALSAAVAAAGLWLWPVSRIRLGASALIAAVVTWLSLAQSTGLLTGAPPGSVLLLAASFSSGAVVRGVRQRLRRGEAPPWVETLLVAGVAVLWVLAALALAHWGGKAFGADPSDPYYAPTWK</sequence>
<keyword evidence="1" id="KW-1133">Transmembrane helix</keyword>
<gene>
    <name evidence="2" type="ORF">QTH91_02080</name>
</gene>
<accession>A0ABT7N5P3</accession>
<protein>
    <submittedName>
        <fullName evidence="2">Uncharacterized protein</fullName>
    </submittedName>
</protein>
<proteinExistence type="predicted"/>
<feature type="transmembrane region" description="Helical" evidence="1">
    <location>
        <begin position="139"/>
        <end position="155"/>
    </location>
</feature>
<reference evidence="2" key="1">
    <citation type="submission" date="2023-06" db="EMBL/GenBank/DDBJ databases">
        <authorList>
            <person name="Jiang Y."/>
            <person name="Liu Q."/>
        </authorList>
    </citation>
    <scope>NUCLEOTIDE SEQUENCE</scope>
    <source>
        <strain evidence="2">CGMCC 1.12089</strain>
    </source>
</reference>
<feature type="transmembrane region" description="Helical" evidence="1">
    <location>
        <begin position="246"/>
        <end position="269"/>
    </location>
</feature>
<feature type="transmembrane region" description="Helical" evidence="1">
    <location>
        <begin position="116"/>
        <end position="132"/>
    </location>
</feature>
<evidence type="ECO:0000313" key="2">
    <source>
        <dbReference type="EMBL" id="MDM0043261.1"/>
    </source>
</evidence>
<dbReference type="Proteomes" id="UP001174908">
    <property type="component" value="Unassembled WGS sequence"/>
</dbReference>
<dbReference type="EMBL" id="JASZYV010000001">
    <property type="protein sequence ID" value="MDM0043261.1"/>
    <property type="molecule type" value="Genomic_DNA"/>
</dbReference>
<name>A0ABT7N5P3_9BURK</name>
<evidence type="ECO:0000313" key="3">
    <source>
        <dbReference type="Proteomes" id="UP001174908"/>
    </source>
</evidence>
<evidence type="ECO:0000256" key="1">
    <source>
        <dbReference type="SAM" id="Phobius"/>
    </source>
</evidence>
<dbReference type="RefSeq" id="WP_286658378.1">
    <property type="nucleotide sequence ID" value="NZ_JASZYV010000001.1"/>
</dbReference>
<feature type="transmembrane region" description="Helical" evidence="1">
    <location>
        <begin position="161"/>
        <end position="181"/>
    </location>
</feature>
<feature type="transmembrane region" description="Helical" evidence="1">
    <location>
        <begin position="6"/>
        <end position="25"/>
    </location>
</feature>
<keyword evidence="1" id="KW-0472">Membrane</keyword>
<organism evidence="2 3">
    <name type="scientific">Variovorax dokdonensis</name>
    <dbReference type="NCBI Taxonomy" id="344883"/>
    <lineage>
        <taxon>Bacteria</taxon>
        <taxon>Pseudomonadati</taxon>
        <taxon>Pseudomonadota</taxon>
        <taxon>Betaproteobacteria</taxon>
        <taxon>Burkholderiales</taxon>
        <taxon>Comamonadaceae</taxon>
        <taxon>Variovorax</taxon>
    </lineage>
</organism>
<feature type="transmembrane region" description="Helical" evidence="1">
    <location>
        <begin position="216"/>
        <end position="234"/>
    </location>
</feature>
<keyword evidence="1" id="KW-0812">Transmembrane</keyword>
<feature type="transmembrane region" description="Helical" evidence="1">
    <location>
        <begin position="92"/>
        <end position="110"/>
    </location>
</feature>
<feature type="transmembrane region" description="Helical" evidence="1">
    <location>
        <begin position="37"/>
        <end position="57"/>
    </location>
</feature>
<comment type="caution">
    <text evidence="2">The sequence shown here is derived from an EMBL/GenBank/DDBJ whole genome shotgun (WGS) entry which is preliminary data.</text>
</comment>